<gene>
    <name evidence="1" type="ORF">DERP_001654</name>
</gene>
<accession>A0ABQ8JBQ1</accession>
<name>A0ABQ8JBQ1_DERPT</name>
<keyword evidence="2" id="KW-1185">Reference proteome</keyword>
<reference evidence="1 2" key="2">
    <citation type="journal article" date="2022" name="Mol. Biol. Evol.">
        <title>Comparative Genomics Reveals Insights into the Divergent Evolution of Astigmatic Mites and Household Pest Adaptations.</title>
        <authorList>
            <person name="Xiong Q."/>
            <person name="Wan A.T."/>
            <person name="Liu X."/>
            <person name="Fung C.S."/>
            <person name="Xiao X."/>
            <person name="Malainual N."/>
            <person name="Hou J."/>
            <person name="Wang L."/>
            <person name="Wang M."/>
            <person name="Yang K.Y."/>
            <person name="Cui Y."/>
            <person name="Leung E.L."/>
            <person name="Nong W."/>
            <person name="Shin S.K."/>
            <person name="Au S.W."/>
            <person name="Jeong K.Y."/>
            <person name="Chew F.T."/>
            <person name="Hui J.H."/>
            <person name="Leung T.F."/>
            <person name="Tungtrongchitr A."/>
            <person name="Zhong N."/>
            <person name="Liu Z."/>
            <person name="Tsui S.K."/>
        </authorList>
    </citation>
    <scope>NUCLEOTIDE SEQUENCE [LARGE SCALE GENOMIC DNA]</scope>
    <source>
        <strain evidence="1">Derp</strain>
    </source>
</reference>
<sequence length="60" mass="7152">MKKAVDLEFSIAIVDIEDLLYTTLLQVDRLGQLHLIRLEKAKDHHRIMLEEFLVDHQRKI</sequence>
<dbReference type="EMBL" id="NJHN03000054">
    <property type="protein sequence ID" value="KAH9419823.1"/>
    <property type="molecule type" value="Genomic_DNA"/>
</dbReference>
<comment type="caution">
    <text evidence="1">The sequence shown here is derived from an EMBL/GenBank/DDBJ whole genome shotgun (WGS) entry which is preliminary data.</text>
</comment>
<protein>
    <submittedName>
        <fullName evidence="1">Uncharacterized protein</fullName>
    </submittedName>
</protein>
<evidence type="ECO:0000313" key="2">
    <source>
        <dbReference type="Proteomes" id="UP000887458"/>
    </source>
</evidence>
<proteinExistence type="predicted"/>
<reference evidence="1 2" key="1">
    <citation type="journal article" date="2018" name="J. Allergy Clin. Immunol.">
        <title>High-quality assembly of Dermatophagoides pteronyssinus genome and transcriptome reveals a wide range of novel allergens.</title>
        <authorList>
            <person name="Liu X.Y."/>
            <person name="Yang K.Y."/>
            <person name="Wang M.Q."/>
            <person name="Kwok J.S."/>
            <person name="Zeng X."/>
            <person name="Yang Z."/>
            <person name="Xiao X.J."/>
            <person name="Lau C.P."/>
            <person name="Li Y."/>
            <person name="Huang Z.M."/>
            <person name="Ba J.G."/>
            <person name="Yim A.K."/>
            <person name="Ouyang C.Y."/>
            <person name="Ngai S.M."/>
            <person name="Chan T.F."/>
            <person name="Leung E.L."/>
            <person name="Liu L."/>
            <person name="Liu Z.G."/>
            <person name="Tsui S.K."/>
        </authorList>
    </citation>
    <scope>NUCLEOTIDE SEQUENCE [LARGE SCALE GENOMIC DNA]</scope>
    <source>
        <strain evidence="1">Derp</strain>
    </source>
</reference>
<dbReference type="Proteomes" id="UP000887458">
    <property type="component" value="Unassembled WGS sequence"/>
</dbReference>
<organism evidence="1 2">
    <name type="scientific">Dermatophagoides pteronyssinus</name>
    <name type="common">European house dust mite</name>
    <dbReference type="NCBI Taxonomy" id="6956"/>
    <lineage>
        <taxon>Eukaryota</taxon>
        <taxon>Metazoa</taxon>
        <taxon>Ecdysozoa</taxon>
        <taxon>Arthropoda</taxon>
        <taxon>Chelicerata</taxon>
        <taxon>Arachnida</taxon>
        <taxon>Acari</taxon>
        <taxon>Acariformes</taxon>
        <taxon>Sarcoptiformes</taxon>
        <taxon>Astigmata</taxon>
        <taxon>Psoroptidia</taxon>
        <taxon>Analgoidea</taxon>
        <taxon>Pyroglyphidae</taxon>
        <taxon>Dermatophagoidinae</taxon>
        <taxon>Dermatophagoides</taxon>
    </lineage>
</organism>
<evidence type="ECO:0000313" key="1">
    <source>
        <dbReference type="EMBL" id="KAH9419823.1"/>
    </source>
</evidence>